<dbReference type="Proteomes" id="UP001589855">
    <property type="component" value="Unassembled WGS sequence"/>
</dbReference>
<proteinExistence type="predicted"/>
<gene>
    <name evidence="2" type="ORF">ACFFGS_04265</name>
</gene>
<protein>
    <submittedName>
        <fullName evidence="2">PadR family transcriptional regulator</fullName>
    </submittedName>
</protein>
<dbReference type="InterPro" id="IPR052509">
    <property type="entry name" value="Metal_resp_DNA-bind_regulator"/>
</dbReference>
<comment type="caution">
    <text evidence="2">The sequence shown here is derived from an EMBL/GenBank/DDBJ whole genome shotgun (WGS) entry which is preliminary data.</text>
</comment>
<dbReference type="SUPFAM" id="SSF46785">
    <property type="entry name" value="Winged helix' DNA-binding domain"/>
    <property type="match status" value="1"/>
</dbReference>
<evidence type="ECO:0000313" key="3">
    <source>
        <dbReference type="Proteomes" id="UP001589855"/>
    </source>
</evidence>
<dbReference type="Gene3D" id="1.10.10.10">
    <property type="entry name" value="Winged helix-like DNA-binding domain superfamily/Winged helix DNA-binding domain"/>
    <property type="match status" value="1"/>
</dbReference>
<organism evidence="2 3">
    <name type="scientific">Lactiplantibacillus plajomi</name>
    <dbReference type="NCBI Taxonomy" id="1457217"/>
    <lineage>
        <taxon>Bacteria</taxon>
        <taxon>Bacillati</taxon>
        <taxon>Bacillota</taxon>
        <taxon>Bacilli</taxon>
        <taxon>Lactobacillales</taxon>
        <taxon>Lactobacillaceae</taxon>
        <taxon>Lactiplantibacillus</taxon>
    </lineage>
</organism>
<sequence>MAIQISSELLDGCVLALLETEDFYGYALTQRLQASVSVSESTLYPVLRRLKKNGWVTTYDQAYQGRNRRYYQITATGQTQLCTIQTEWASYYQAINQLLLGGASNG</sequence>
<dbReference type="InterPro" id="IPR036390">
    <property type="entry name" value="WH_DNA-bd_sf"/>
</dbReference>
<evidence type="ECO:0000259" key="1">
    <source>
        <dbReference type="Pfam" id="PF03551"/>
    </source>
</evidence>
<name>A0ABV6K1K2_9LACO</name>
<dbReference type="InterPro" id="IPR036388">
    <property type="entry name" value="WH-like_DNA-bd_sf"/>
</dbReference>
<evidence type="ECO:0000313" key="2">
    <source>
        <dbReference type="EMBL" id="MFC0423336.1"/>
    </source>
</evidence>
<dbReference type="PANTHER" id="PTHR33169">
    <property type="entry name" value="PADR-FAMILY TRANSCRIPTIONAL REGULATOR"/>
    <property type="match status" value="1"/>
</dbReference>
<dbReference type="RefSeq" id="WP_137644580.1">
    <property type="nucleotide sequence ID" value="NZ_BAABRM010000007.1"/>
</dbReference>
<reference evidence="2 3" key="1">
    <citation type="submission" date="2024-09" db="EMBL/GenBank/DDBJ databases">
        <authorList>
            <person name="Sun Q."/>
            <person name="Mori K."/>
        </authorList>
    </citation>
    <scope>NUCLEOTIDE SEQUENCE [LARGE SCALE GENOMIC DNA]</scope>
    <source>
        <strain evidence="2 3">TBRC 4575</strain>
    </source>
</reference>
<dbReference type="EMBL" id="JBHLUK010000024">
    <property type="protein sequence ID" value="MFC0423336.1"/>
    <property type="molecule type" value="Genomic_DNA"/>
</dbReference>
<keyword evidence="3" id="KW-1185">Reference proteome</keyword>
<dbReference type="InterPro" id="IPR005149">
    <property type="entry name" value="Tscrpt_reg_PadR_N"/>
</dbReference>
<accession>A0ABV6K1K2</accession>
<dbReference type="PANTHER" id="PTHR33169:SF24">
    <property type="entry name" value="TRANSCRIPTIONAL REGULATOR, PADR FAMILY"/>
    <property type="match status" value="1"/>
</dbReference>
<feature type="domain" description="Transcription regulator PadR N-terminal" evidence="1">
    <location>
        <begin position="14"/>
        <end position="81"/>
    </location>
</feature>
<dbReference type="Pfam" id="PF03551">
    <property type="entry name" value="PadR"/>
    <property type="match status" value="1"/>
</dbReference>